<sequence>MRVSRKQIELPVGYLLSIGGTLLEDDRILFDVPMKCKIINLSYSFDSHGKPTRGKQGSIFISEAALNITLEELKAELWYDPEQKEIVALEMYCDYWNKICDGLVAIAAFEKSNSEKKERVQ</sequence>
<evidence type="ECO:0000313" key="1">
    <source>
        <dbReference type="EMBL" id="TGK36210.1"/>
    </source>
</evidence>
<keyword evidence="2" id="KW-1185">Reference proteome</keyword>
<proteinExistence type="predicted"/>
<comment type="caution">
    <text evidence="1">The sequence shown here is derived from an EMBL/GenBank/DDBJ whole genome shotgun (WGS) entry which is preliminary data.</text>
</comment>
<gene>
    <name evidence="1" type="ORF">EHQ17_04665</name>
</gene>
<dbReference type="EMBL" id="RQFA01000024">
    <property type="protein sequence ID" value="TGK36210.1"/>
    <property type="molecule type" value="Genomic_DNA"/>
</dbReference>
<dbReference type="AlphaFoldDB" id="A0A5F1YDI7"/>
<dbReference type="RefSeq" id="WP_135595536.1">
    <property type="nucleotide sequence ID" value="NZ_RQEZ01000086.1"/>
</dbReference>
<reference evidence="1" key="1">
    <citation type="journal article" date="2019" name="PLoS Negl. Trop. Dis.">
        <title>Revisiting the worldwide diversity of Leptospira species in the environment.</title>
        <authorList>
            <person name="Vincent A.T."/>
            <person name="Schiettekatte O."/>
            <person name="Bourhy P."/>
            <person name="Veyrier F.J."/>
            <person name="Picardeau M."/>
        </authorList>
    </citation>
    <scope>NUCLEOTIDE SEQUENCE [LARGE SCALE GENOMIC DNA]</scope>
    <source>
        <strain evidence="1">201800299</strain>
    </source>
</reference>
<evidence type="ECO:0000313" key="2">
    <source>
        <dbReference type="Proteomes" id="UP000298277"/>
    </source>
</evidence>
<protein>
    <submittedName>
        <fullName evidence="1">Uncharacterized protein</fullName>
    </submittedName>
</protein>
<dbReference type="Proteomes" id="UP000298277">
    <property type="component" value="Unassembled WGS sequence"/>
</dbReference>
<accession>A0A5F1YDI7</accession>
<organism evidence="1 2">
    <name type="scientific">Leptospira gomenensis</name>
    <dbReference type="NCBI Taxonomy" id="2484974"/>
    <lineage>
        <taxon>Bacteria</taxon>
        <taxon>Pseudomonadati</taxon>
        <taxon>Spirochaetota</taxon>
        <taxon>Spirochaetia</taxon>
        <taxon>Leptospirales</taxon>
        <taxon>Leptospiraceae</taxon>
        <taxon>Leptospira</taxon>
    </lineage>
</organism>
<name>A0A5F1YDI7_9LEPT</name>